<protein>
    <submittedName>
        <fullName evidence="2">Phage baseplate assembly protein V</fullName>
    </submittedName>
</protein>
<reference evidence="2 3" key="1">
    <citation type="submission" date="2023-08" db="EMBL/GenBank/DDBJ databases">
        <title>Pleionea litopenaei sp. nov., isolated from stomach of juvenile Litopenaeus vannamei.</title>
        <authorList>
            <person name="Rho A.M."/>
            <person name="Hwang C.Y."/>
        </authorList>
    </citation>
    <scope>NUCLEOTIDE SEQUENCE [LARGE SCALE GENOMIC DNA]</scope>
    <source>
        <strain evidence="2 3">HL-JVS1</strain>
    </source>
</reference>
<dbReference type="InterPro" id="IPR037026">
    <property type="entry name" value="Vgr_OB-fold_dom_sf"/>
</dbReference>
<proteinExistence type="predicted"/>
<dbReference type="InterPro" id="IPR006531">
    <property type="entry name" value="Gp5/Vgr_OB"/>
</dbReference>
<evidence type="ECO:0000313" key="3">
    <source>
        <dbReference type="Proteomes" id="UP001239782"/>
    </source>
</evidence>
<dbReference type="EMBL" id="CP133548">
    <property type="protein sequence ID" value="WMS87812.1"/>
    <property type="molecule type" value="Genomic_DNA"/>
</dbReference>
<dbReference type="Proteomes" id="UP001239782">
    <property type="component" value="Chromosome"/>
</dbReference>
<dbReference type="RefSeq" id="WP_309202969.1">
    <property type="nucleotide sequence ID" value="NZ_CP133548.1"/>
</dbReference>
<gene>
    <name evidence="2" type="ORF">Q9312_02530</name>
</gene>
<feature type="domain" description="Gp5/Type VI secretion system Vgr protein OB-fold" evidence="1">
    <location>
        <begin position="21"/>
        <end position="94"/>
    </location>
</feature>
<dbReference type="Pfam" id="PF04717">
    <property type="entry name" value="Phage_base_V"/>
    <property type="match status" value="1"/>
</dbReference>
<dbReference type="AlphaFoldDB" id="A0AA51RUG0"/>
<sequence length="185" mass="19684">MFNRVKYSNGFPSDQSFFGKYRGKVIDTNDPTSRGRLLVSIPAVLGEITVWAMPCVPYAGDQVGFYSIPPVDSGVWCEFEGGDPSYPIWVGCFWADGQLPDDSDQNIKIWKTKELTVRLDDNASEILIESSDGAKVVITSEVLSDAGGANHTVGGSGVISDSGGNGKVEVTSASVSVNGNALEVI</sequence>
<dbReference type="Gene3D" id="2.40.50.230">
    <property type="entry name" value="Gp5 N-terminal domain"/>
    <property type="match status" value="1"/>
</dbReference>
<evidence type="ECO:0000259" key="1">
    <source>
        <dbReference type="Pfam" id="PF04717"/>
    </source>
</evidence>
<keyword evidence="3" id="KW-1185">Reference proteome</keyword>
<evidence type="ECO:0000313" key="2">
    <source>
        <dbReference type="EMBL" id="WMS87812.1"/>
    </source>
</evidence>
<accession>A0AA51RUG0</accession>
<name>A0AA51RUG0_9GAMM</name>
<dbReference type="KEGG" id="plei:Q9312_02530"/>
<organism evidence="2 3">
    <name type="scientific">Pleionea litopenaei</name>
    <dbReference type="NCBI Taxonomy" id="3070815"/>
    <lineage>
        <taxon>Bacteria</taxon>
        <taxon>Pseudomonadati</taxon>
        <taxon>Pseudomonadota</taxon>
        <taxon>Gammaproteobacteria</taxon>
        <taxon>Oceanospirillales</taxon>
        <taxon>Pleioneaceae</taxon>
        <taxon>Pleionea</taxon>
    </lineage>
</organism>
<dbReference type="SUPFAM" id="SSF69255">
    <property type="entry name" value="gp5 N-terminal domain-like"/>
    <property type="match status" value="1"/>
</dbReference>